<protein>
    <submittedName>
        <fullName evidence="8">DUF3817 domain-containing protein</fullName>
    </submittedName>
</protein>
<comment type="caution">
    <text evidence="8">The sequence shown here is derived from an EMBL/GenBank/DDBJ whole genome shotgun (WGS) entry which is preliminary data.</text>
</comment>
<dbReference type="PANTHER" id="PTHR40077:SF1">
    <property type="entry name" value="MEMBRANE PROTEIN"/>
    <property type="match status" value="1"/>
</dbReference>
<gene>
    <name evidence="8" type="ORF">GH741_13650</name>
</gene>
<evidence type="ECO:0000313" key="8">
    <source>
        <dbReference type="EMBL" id="MRH43717.1"/>
    </source>
</evidence>
<dbReference type="EMBL" id="WJNG01000011">
    <property type="protein sequence ID" value="MRH43717.1"/>
    <property type="molecule type" value="Genomic_DNA"/>
</dbReference>
<evidence type="ECO:0000256" key="2">
    <source>
        <dbReference type="ARBA" id="ARBA00022475"/>
    </source>
</evidence>
<evidence type="ECO:0000256" key="1">
    <source>
        <dbReference type="ARBA" id="ARBA00004651"/>
    </source>
</evidence>
<feature type="transmembrane region" description="Helical" evidence="6">
    <location>
        <begin position="62"/>
        <end position="81"/>
    </location>
</feature>
<keyword evidence="9" id="KW-1185">Reference proteome</keyword>
<evidence type="ECO:0000256" key="3">
    <source>
        <dbReference type="ARBA" id="ARBA00022692"/>
    </source>
</evidence>
<keyword evidence="5 6" id="KW-0472">Membrane</keyword>
<reference evidence="8" key="1">
    <citation type="submission" date="2019-11" db="EMBL/GenBank/DDBJ databases">
        <authorList>
            <person name="Li J."/>
        </authorList>
    </citation>
    <scope>NUCLEOTIDE SEQUENCE</scope>
    <source>
        <strain evidence="8">B6B</strain>
    </source>
</reference>
<dbReference type="GO" id="GO:0005886">
    <property type="term" value="C:plasma membrane"/>
    <property type="evidence" value="ECO:0007669"/>
    <property type="project" value="UniProtKB-SubCell"/>
</dbReference>
<dbReference type="OrthoDB" id="1121311at2"/>
<dbReference type="PANTHER" id="PTHR40077">
    <property type="entry name" value="MEMBRANE PROTEIN-RELATED"/>
    <property type="match status" value="1"/>
</dbReference>
<proteinExistence type="predicted"/>
<accession>A0A6A8DL55</accession>
<evidence type="ECO:0000256" key="6">
    <source>
        <dbReference type="SAM" id="Phobius"/>
    </source>
</evidence>
<feature type="transmembrane region" description="Helical" evidence="6">
    <location>
        <begin position="32"/>
        <end position="56"/>
    </location>
</feature>
<feature type="domain" description="DUF3817" evidence="7">
    <location>
        <begin position="1"/>
        <end position="86"/>
    </location>
</feature>
<sequence length="91" mass="10366">MFRISGFIEGTSLILLLFIAMPLKYLAGLPEVVTVVGSIHGAFFCIYIVVIAYVTFRIRWSWKWIFSSVLVAFIPFGNYLLDIRLQKSSLS</sequence>
<feature type="transmembrane region" description="Helical" evidence="6">
    <location>
        <begin position="6"/>
        <end position="25"/>
    </location>
</feature>
<evidence type="ECO:0000256" key="5">
    <source>
        <dbReference type="ARBA" id="ARBA00023136"/>
    </source>
</evidence>
<name>A0A6A8DL55_9BACI</name>
<dbReference type="NCBIfam" id="TIGR03954">
    <property type="entry name" value="integ_memb_HG"/>
    <property type="match status" value="1"/>
</dbReference>
<dbReference type="InterPro" id="IPR023845">
    <property type="entry name" value="DUF3817_TM"/>
</dbReference>
<keyword evidence="4 6" id="KW-1133">Transmembrane helix</keyword>
<evidence type="ECO:0000256" key="4">
    <source>
        <dbReference type="ARBA" id="ARBA00022989"/>
    </source>
</evidence>
<comment type="subcellular location">
    <subcellularLocation>
        <location evidence="1">Cell membrane</location>
        <topology evidence="1">Multi-pass membrane protein</topology>
    </subcellularLocation>
</comment>
<organism evidence="8 9">
    <name type="scientific">Aquibacillus halophilus</name>
    <dbReference type="NCBI Taxonomy" id="930132"/>
    <lineage>
        <taxon>Bacteria</taxon>
        <taxon>Bacillati</taxon>
        <taxon>Bacillota</taxon>
        <taxon>Bacilli</taxon>
        <taxon>Bacillales</taxon>
        <taxon>Bacillaceae</taxon>
        <taxon>Aquibacillus</taxon>
    </lineage>
</organism>
<dbReference type="Pfam" id="PF12823">
    <property type="entry name" value="DUF3817"/>
    <property type="match status" value="1"/>
</dbReference>
<keyword evidence="2" id="KW-1003">Cell membrane</keyword>
<keyword evidence="3 6" id="KW-0812">Transmembrane</keyword>
<dbReference type="Proteomes" id="UP000799092">
    <property type="component" value="Unassembled WGS sequence"/>
</dbReference>
<evidence type="ECO:0000313" key="9">
    <source>
        <dbReference type="Proteomes" id="UP000799092"/>
    </source>
</evidence>
<dbReference type="AlphaFoldDB" id="A0A6A8DL55"/>
<evidence type="ECO:0000259" key="7">
    <source>
        <dbReference type="Pfam" id="PF12823"/>
    </source>
</evidence>